<evidence type="ECO:0000256" key="1">
    <source>
        <dbReference type="ARBA" id="ARBA00004370"/>
    </source>
</evidence>
<feature type="domain" description="Bacterial surface antigen (D15)" evidence="6">
    <location>
        <begin position="692"/>
        <end position="964"/>
    </location>
</feature>
<keyword evidence="5" id="KW-0732">Signal</keyword>
<evidence type="ECO:0000313" key="8">
    <source>
        <dbReference type="Proteomes" id="UP000556026"/>
    </source>
</evidence>
<dbReference type="SUPFAM" id="SSF82171">
    <property type="entry name" value="DPP6 N-terminal domain-like"/>
    <property type="match status" value="1"/>
</dbReference>
<evidence type="ECO:0000256" key="5">
    <source>
        <dbReference type="SAM" id="SignalP"/>
    </source>
</evidence>
<dbReference type="Proteomes" id="UP000556026">
    <property type="component" value="Unassembled WGS sequence"/>
</dbReference>
<dbReference type="AlphaFoldDB" id="A0A6V8MK92"/>
<keyword evidence="8" id="KW-1185">Reference proteome</keyword>
<dbReference type="Gene3D" id="2.40.160.50">
    <property type="entry name" value="membrane protein fhac: a member of the omp85/tpsb transporter family"/>
    <property type="match status" value="1"/>
</dbReference>
<accession>A0A6V8MK92</accession>
<evidence type="ECO:0000313" key="7">
    <source>
        <dbReference type="EMBL" id="GFO60408.1"/>
    </source>
</evidence>
<dbReference type="PANTHER" id="PTHR36842:SF1">
    <property type="entry name" value="PROTEIN TOLB"/>
    <property type="match status" value="1"/>
</dbReference>
<reference evidence="8" key="1">
    <citation type="submission" date="2020-06" db="EMBL/GenBank/DDBJ databases">
        <title>Draft genomic sequence of Geomonas sp. Red330.</title>
        <authorList>
            <person name="Itoh H."/>
            <person name="Zhenxing X."/>
            <person name="Ushijima N."/>
            <person name="Masuda Y."/>
            <person name="Shiratori Y."/>
            <person name="Senoo K."/>
        </authorList>
    </citation>
    <scope>NUCLEOTIDE SEQUENCE [LARGE SCALE GENOMIC DNA]</scope>
    <source>
        <strain evidence="8">Red330</strain>
    </source>
</reference>
<feature type="chain" id="PRO_5028120710" description="Bacterial surface antigen (D15) domain-containing protein" evidence="5">
    <location>
        <begin position="24"/>
        <end position="1003"/>
    </location>
</feature>
<comment type="subcellular location">
    <subcellularLocation>
        <location evidence="1">Membrane</location>
    </subcellularLocation>
</comment>
<dbReference type="GO" id="GO:0019867">
    <property type="term" value="C:outer membrane"/>
    <property type="evidence" value="ECO:0007669"/>
    <property type="project" value="InterPro"/>
</dbReference>
<evidence type="ECO:0000256" key="4">
    <source>
        <dbReference type="SAM" id="MobiDB-lite"/>
    </source>
</evidence>
<evidence type="ECO:0000256" key="2">
    <source>
        <dbReference type="ARBA" id="ARBA00009820"/>
    </source>
</evidence>
<keyword evidence="3" id="KW-0472">Membrane</keyword>
<organism evidence="7 8">
    <name type="scientific">Geomonas silvestris</name>
    <dbReference type="NCBI Taxonomy" id="2740184"/>
    <lineage>
        <taxon>Bacteria</taxon>
        <taxon>Pseudomonadati</taxon>
        <taxon>Thermodesulfobacteriota</taxon>
        <taxon>Desulfuromonadia</taxon>
        <taxon>Geobacterales</taxon>
        <taxon>Geobacteraceae</taxon>
        <taxon>Geomonas</taxon>
    </lineage>
</organism>
<evidence type="ECO:0000259" key="6">
    <source>
        <dbReference type="Pfam" id="PF01103"/>
    </source>
</evidence>
<dbReference type="InterPro" id="IPR011659">
    <property type="entry name" value="WD40"/>
</dbReference>
<proteinExistence type="inferred from homology"/>
<dbReference type="Pfam" id="PF07676">
    <property type="entry name" value="PD40"/>
    <property type="match status" value="4"/>
</dbReference>
<name>A0A6V8MK92_9BACT</name>
<feature type="compositionally biased region" description="Low complexity" evidence="4">
    <location>
        <begin position="612"/>
        <end position="622"/>
    </location>
</feature>
<dbReference type="RefSeq" id="WP_183355229.1">
    <property type="nucleotide sequence ID" value="NZ_BLXX01000008.1"/>
</dbReference>
<protein>
    <recommendedName>
        <fullName evidence="6">Bacterial surface antigen (D15) domain-containing protein</fullName>
    </recommendedName>
</protein>
<feature type="region of interest" description="Disordered" evidence="4">
    <location>
        <begin position="598"/>
        <end position="622"/>
    </location>
</feature>
<dbReference type="PANTHER" id="PTHR36842">
    <property type="entry name" value="PROTEIN TOLB HOMOLOG"/>
    <property type="match status" value="1"/>
</dbReference>
<evidence type="ECO:0000256" key="3">
    <source>
        <dbReference type="ARBA" id="ARBA00023136"/>
    </source>
</evidence>
<dbReference type="InterPro" id="IPR000184">
    <property type="entry name" value="Bac_surfAg_D15"/>
</dbReference>
<dbReference type="Gene3D" id="2.120.10.30">
    <property type="entry name" value="TolB, C-terminal domain"/>
    <property type="match status" value="1"/>
</dbReference>
<dbReference type="Gene3D" id="2.120.10.60">
    <property type="entry name" value="Tricorn protease N-terminal domain"/>
    <property type="match status" value="1"/>
</dbReference>
<dbReference type="EMBL" id="BLXX01000008">
    <property type="protein sequence ID" value="GFO60408.1"/>
    <property type="molecule type" value="Genomic_DNA"/>
</dbReference>
<gene>
    <name evidence="7" type="ORF">GMST_27330</name>
</gene>
<sequence>MRSSVIAVLVTLAMLCLASVSRAAHLDTSFVFSTIETANFSVHYHQGLEPVARKAAAIAEEVHDSLGNQFGWRPVEKTQLVLIDNSDFTNGLTTALPYNSILIQVVPPALDSTIGEYDDWLKVLITHEYTHIVNLDPSRGFWRTTRSIFGKSIPGADPFSELVFFLSAPPNIFLPRWWHEGMATWAETEFNGQGRGTSSYYDMVFRMAVAQNRLPRVDQINGDVPFWPSGNLRYLYGYRFQKFLADRYGKDALGVLNLSHAGRFPYFINGAPEQFFGKSYDRLYNDMLLELRAEQQKKIAKLSQKPFTPTLILSDRGERLTNPRFSPDGSRLAYTRRDPHDHTTVVVTDRTGANQVAEFRRLPSDGNLSWSPDGSKLYFTQAEINRGFDVYQDLYEYGIAEDRITRLTRGERLSGVDASPDGSRFVAVASNRGSQNLVLLERDLKPRQLTRYSDQRVSNPRWSPDGSSVCYALRDNAGHSSLHLFRVATGEDSTLFSAPFSVDQPSWSRDGSFIVYVSDETGVFNLFAFRLADRQSYQVSHLLGGALQPGLAPDGKAAVFSSYESRGFRIAQLAFDPGNFSTERGPSLPLTRKLPVEQAGPATGAPVNQQQATAPAAPGGATRAPSAAAAAAVATTSEPALPAVTGAPYRAWPTLLPHFWLPRLTGDGSDSPVLGVFTAGADVLGYQSYALSADYSFGRERGYFDLIYRNDYFYPTYTLLGHVQPVLYGNLQQRGDYWELDQGFTAQVSYPINFLESRYLLTGGYQFEDQSALTGLSPSGRFNGLNVFQGRRTNLFAGLIIDNALSYPYSISPEEGRTVDLTYRRFDRAFGGDLDYSQLEARYQEYLKLPFGSERHQVLYLRLSGGIADLSQRYAQQAFQIGGVPSDLNPYPVRGYPSRSQTGKFVATGTAEYRAPLFYPMAGPGTGPVFAEKLHGALFVDAGEVWDDQNHFDTDRLKVGIGAEARLDLTLGYWLKVTPALGVAHGFRAGGENQVYLTIYVNL</sequence>
<dbReference type="Pfam" id="PF01103">
    <property type="entry name" value="Omp85"/>
    <property type="match status" value="1"/>
</dbReference>
<feature type="signal peptide" evidence="5">
    <location>
        <begin position="1"/>
        <end position="23"/>
    </location>
</feature>
<comment type="caution">
    <text evidence="7">The sequence shown here is derived from an EMBL/GenBank/DDBJ whole genome shotgun (WGS) entry which is preliminary data.</text>
</comment>
<dbReference type="InterPro" id="IPR011042">
    <property type="entry name" value="6-blade_b-propeller_TolB-like"/>
</dbReference>
<comment type="similarity">
    <text evidence="2">Belongs to the TolB family.</text>
</comment>